<dbReference type="GO" id="GO:0016491">
    <property type="term" value="F:oxidoreductase activity"/>
    <property type="evidence" value="ECO:0007669"/>
    <property type="project" value="UniProtKB-ARBA"/>
</dbReference>
<dbReference type="Pfam" id="PF05721">
    <property type="entry name" value="PhyH"/>
    <property type="match status" value="1"/>
</dbReference>
<gene>
    <name evidence="1" type="ORF">METZ01_LOCUS179690</name>
</gene>
<protein>
    <recommendedName>
        <fullName evidence="2">Phytanoyl-CoA dioxygenase</fullName>
    </recommendedName>
</protein>
<feature type="non-terminal residue" evidence="1">
    <location>
        <position position="198"/>
    </location>
</feature>
<dbReference type="GO" id="GO:0046872">
    <property type="term" value="F:metal ion binding"/>
    <property type="evidence" value="ECO:0007669"/>
    <property type="project" value="UniProtKB-ARBA"/>
</dbReference>
<dbReference type="InterPro" id="IPR008775">
    <property type="entry name" value="Phytyl_CoA_dOase-like"/>
</dbReference>
<reference evidence="1" key="1">
    <citation type="submission" date="2018-05" db="EMBL/GenBank/DDBJ databases">
        <authorList>
            <person name="Lanie J.A."/>
            <person name="Ng W.-L."/>
            <person name="Kazmierczak K.M."/>
            <person name="Andrzejewski T.M."/>
            <person name="Davidsen T.M."/>
            <person name="Wayne K.J."/>
            <person name="Tettelin H."/>
            <person name="Glass J.I."/>
            <person name="Rusch D."/>
            <person name="Podicherti R."/>
            <person name="Tsui H.-C.T."/>
            <person name="Winkler M.E."/>
        </authorList>
    </citation>
    <scope>NUCLEOTIDE SEQUENCE</scope>
</reference>
<organism evidence="1">
    <name type="scientific">marine metagenome</name>
    <dbReference type="NCBI Taxonomy" id="408172"/>
    <lineage>
        <taxon>unclassified sequences</taxon>
        <taxon>metagenomes</taxon>
        <taxon>ecological metagenomes</taxon>
    </lineage>
</organism>
<accession>A0A382CL28</accession>
<evidence type="ECO:0008006" key="2">
    <source>
        <dbReference type="Google" id="ProtNLM"/>
    </source>
</evidence>
<dbReference type="PANTHER" id="PTHR20883">
    <property type="entry name" value="PHYTANOYL-COA DIOXYGENASE DOMAIN CONTAINING 1"/>
    <property type="match status" value="1"/>
</dbReference>
<dbReference type="Gene3D" id="2.60.120.620">
    <property type="entry name" value="q2cbj1_9rhob like domain"/>
    <property type="match status" value="1"/>
</dbReference>
<sequence>MSDGLLTLSREQKSFFDDHGFLHLPGFYSGQQLQRLRDEYHQLVTRTDERPANLSYSYMDPAEGYPPDDYNPKNVVGMMDQVMASDFWIDHFTEPRLVGAMVDCLGQDLDFHNGKVRNKPPGFESTQGWHQDWPYELHSKPELAAAITYLDPTDVEAGATEVIPQSHLAALPTEEGKSTLIQQDVDESKAVGCKADAG</sequence>
<proteinExistence type="predicted"/>
<evidence type="ECO:0000313" key="1">
    <source>
        <dbReference type="EMBL" id="SVB26836.1"/>
    </source>
</evidence>
<dbReference type="EMBL" id="UINC01035052">
    <property type="protein sequence ID" value="SVB26836.1"/>
    <property type="molecule type" value="Genomic_DNA"/>
</dbReference>
<dbReference type="SUPFAM" id="SSF51197">
    <property type="entry name" value="Clavaminate synthase-like"/>
    <property type="match status" value="1"/>
</dbReference>
<dbReference type="AlphaFoldDB" id="A0A382CL28"/>
<dbReference type="PANTHER" id="PTHR20883:SF48">
    <property type="entry name" value="ECTOINE DIOXYGENASE"/>
    <property type="match status" value="1"/>
</dbReference>
<name>A0A382CL28_9ZZZZ</name>